<dbReference type="Proteomes" id="UP000807469">
    <property type="component" value="Unassembled WGS sequence"/>
</dbReference>
<sequence length="244" mass="28531">MPKPRICVKPKPTKPIIPNTPELPLDIIEVIIEKLCEDEPNLTSVKACCLVCYDFVDICRKRIFASISLSTVGPYGTPRPSNYFFWKQNGHVKKFNRLLTKAPLVAKYIREMEFDPYRDNMFFRAFLPHMDKINRLISFRSYGDFLQWDREYSCAPLLRIFQLPDLIALDLSAFCNFDLADLECCVKLEQLRFRTIQLYNYSPRLQCTRQSPLKLRGLSIGHASHGLAWTAYRSKLLMLMIFLF</sequence>
<dbReference type="AlphaFoldDB" id="A0A9P6CWM2"/>
<reference evidence="1" key="1">
    <citation type="submission" date="2020-11" db="EMBL/GenBank/DDBJ databases">
        <authorList>
            <consortium name="DOE Joint Genome Institute"/>
            <person name="Ahrendt S."/>
            <person name="Riley R."/>
            <person name="Andreopoulos W."/>
            <person name="Labutti K."/>
            <person name="Pangilinan J."/>
            <person name="Ruiz-Duenas F.J."/>
            <person name="Barrasa J.M."/>
            <person name="Sanchez-Garcia M."/>
            <person name="Camarero S."/>
            <person name="Miyauchi S."/>
            <person name="Serrano A."/>
            <person name="Linde D."/>
            <person name="Babiker R."/>
            <person name="Drula E."/>
            <person name="Ayuso-Fernandez I."/>
            <person name="Pacheco R."/>
            <person name="Padilla G."/>
            <person name="Ferreira P."/>
            <person name="Barriuso J."/>
            <person name="Kellner H."/>
            <person name="Castanera R."/>
            <person name="Alfaro M."/>
            <person name="Ramirez L."/>
            <person name="Pisabarro A.G."/>
            <person name="Kuo A."/>
            <person name="Tritt A."/>
            <person name="Lipzen A."/>
            <person name="He G."/>
            <person name="Yan M."/>
            <person name="Ng V."/>
            <person name="Cullen D."/>
            <person name="Martin F."/>
            <person name="Rosso M.-N."/>
            <person name="Henrissat B."/>
            <person name="Hibbett D."/>
            <person name="Martinez A.T."/>
            <person name="Grigoriev I.V."/>
        </authorList>
    </citation>
    <scope>NUCLEOTIDE SEQUENCE</scope>
    <source>
        <strain evidence="1">CIRM-BRFM 674</strain>
    </source>
</reference>
<proteinExistence type="predicted"/>
<evidence type="ECO:0008006" key="3">
    <source>
        <dbReference type="Google" id="ProtNLM"/>
    </source>
</evidence>
<gene>
    <name evidence="1" type="ORF">BDN70DRAFT_360438</name>
</gene>
<keyword evidence="2" id="KW-1185">Reference proteome</keyword>
<evidence type="ECO:0000313" key="2">
    <source>
        <dbReference type="Proteomes" id="UP000807469"/>
    </source>
</evidence>
<accession>A0A9P6CWM2</accession>
<organism evidence="1 2">
    <name type="scientific">Pholiota conissans</name>
    <dbReference type="NCBI Taxonomy" id="109636"/>
    <lineage>
        <taxon>Eukaryota</taxon>
        <taxon>Fungi</taxon>
        <taxon>Dikarya</taxon>
        <taxon>Basidiomycota</taxon>
        <taxon>Agaricomycotina</taxon>
        <taxon>Agaricomycetes</taxon>
        <taxon>Agaricomycetidae</taxon>
        <taxon>Agaricales</taxon>
        <taxon>Agaricineae</taxon>
        <taxon>Strophariaceae</taxon>
        <taxon>Pholiota</taxon>
    </lineage>
</organism>
<dbReference type="EMBL" id="MU155158">
    <property type="protein sequence ID" value="KAF9483066.1"/>
    <property type="molecule type" value="Genomic_DNA"/>
</dbReference>
<protein>
    <recommendedName>
        <fullName evidence="3">F-box domain-containing protein</fullName>
    </recommendedName>
</protein>
<comment type="caution">
    <text evidence="1">The sequence shown here is derived from an EMBL/GenBank/DDBJ whole genome shotgun (WGS) entry which is preliminary data.</text>
</comment>
<evidence type="ECO:0000313" key="1">
    <source>
        <dbReference type="EMBL" id="KAF9483066.1"/>
    </source>
</evidence>
<dbReference type="OrthoDB" id="2919154at2759"/>
<name>A0A9P6CWM2_9AGAR</name>